<name>A0ABT0DUK1_9SPHN</name>
<evidence type="ECO:0000256" key="1">
    <source>
        <dbReference type="ARBA" id="ARBA00004651"/>
    </source>
</evidence>
<feature type="transmembrane region" description="Helical" evidence="8">
    <location>
        <begin position="33"/>
        <end position="52"/>
    </location>
</feature>
<keyword evidence="11" id="KW-1185">Reference proteome</keyword>
<protein>
    <submittedName>
        <fullName evidence="10">Cation:proton antiporter</fullName>
    </submittedName>
</protein>
<evidence type="ECO:0000256" key="3">
    <source>
        <dbReference type="ARBA" id="ARBA00022449"/>
    </source>
</evidence>
<feature type="transmembrane region" description="Helical" evidence="8">
    <location>
        <begin position="72"/>
        <end position="89"/>
    </location>
</feature>
<gene>
    <name evidence="10" type="ORF">MU848_04240</name>
</gene>
<comment type="caution">
    <text evidence="10">The sequence shown here is derived from an EMBL/GenBank/DDBJ whole genome shotgun (WGS) entry which is preliminary data.</text>
</comment>
<evidence type="ECO:0000256" key="6">
    <source>
        <dbReference type="ARBA" id="ARBA00023065"/>
    </source>
</evidence>
<keyword evidence="4 8" id="KW-0812">Transmembrane</keyword>
<feature type="transmembrane region" description="Helical" evidence="8">
    <location>
        <begin position="351"/>
        <end position="370"/>
    </location>
</feature>
<dbReference type="EMBL" id="JALKHS010000006">
    <property type="protein sequence ID" value="MCK0530792.1"/>
    <property type="molecule type" value="Genomic_DNA"/>
</dbReference>
<feature type="transmembrane region" description="Helical" evidence="8">
    <location>
        <begin position="246"/>
        <end position="270"/>
    </location>
</feature>
<feature type="transmembrane region" description="Helical" evidence="8">
    <location>
        <begin position="205"/>
        <end position="226"/>
    </location>
</feature>
<accession>A0ABT0DUK1</accession>
<feature type="transmembrane region" description="Helical" evidence="8">
    <location>
        <begin position="101"/>
        <end position="131"/>
    </location>
</feature>
<evidence type="ECO:0000313" key="10">
    <source>
        <dbReference type="EMBL" id="MCK0530792.1"/>
    </source>
</evidence>
<keyword evidence="5 8" id="KW-1133">Transmembrane helix</keyword>
<comment type="subcellular location">
    <subcellularLocation>
        <location evidence="1">Cell membrane</location>
        <topology evidence="1">Multi-pass membrane protein</topology>
    </subcellularLocation>
</comment>
<dbReference type="Proteomes" id="UP001203512">
    <property type="component" value="Unassembled WGS sequence"/>
</dbReference>
<keyword evidence="2" id="KW-0813">Transport</keyword>
<keyword evidence="3" id="KW-0050">Antiport</keyword>
<evidence type="ECO:0000313" key="11">
    <source>
        <dbReference type="Proteomes" id="UP001203512"/>
    </source>
</evidence>
<sequence>MLDSGFYVQILTGMGAIILMTAWIPMALRKMPLSLPIFCVAIGAALFTMPRLRPFAVHPLQYPVLVERLSEFVVVVALMGAGLKIDRLVGLRRWVLTWRLLAIAMPITILLVAALASSLLGLGLAAALLLASSLAPTDPVLASDVQVGAPGEGEEDEARFALTSEAGLNDGLAFPFVNLAIALAGLSFGTQAFGHWLIVDVIWKVLAGLGMGYVIGMGLGFVTFHLPNAAKLSRTGDGFVALGAALLAYGLTQLAHGYGFLAVFVAALCLRHASRDHSYHHRLHAFAEEAERLLMMLVLVLFGGMITHAGLFAHLDIWTILFTALTILVVRPFAGLISLAALELPWREKLVISFFGIRGVGTIYYLAFALNQANFPEAERLWSVAALVILVSIVLHGITVTPSLQLLDQWQARRQSSR</sequence>
<dbReference type="Pfam" id="PF00999">
    <property type="entry name" value="Na_H_Exchanger"/>
    <property type="match status" value="1"/>
</dbReference>
<reference evidence="10 11" key="1">
    <citation type="submission" date="2022-04" db="EMBL/GenBank/DDBJ databases">
        <authorList>
            <person name="Huq M.A."/>
        </authorList>
    </citation>
    <scope>NUCLEOTIDE SEQUENCE [LARGE SCALE GENOMIC DNA]</scope>
    <source>
        <strain evidence="10 11">MAH-33</strain>
    </source>
</reference>
<keyword evidence="6" id="KW-0406">Ion transport</keyword>
<feature type="transmembrane region" description="Helical" evidence="8">
    <location>
        <begin position="317"/>
        <end position="339"/>
    </location>
</feature>
<evidence type="ECO:0000256" key="2">
    <source>
        <dbReference type="ARBA" id="ARBA00022448"/>
    </source>
</evidence>
<dbReference type="RefSeq" id="WP_196224419.1">
    <property type="nucleotide sequence ID" value="NZ_JALKHS010000006.1"/>
</dbReference>
<evidence type="ECO:0000256" key="5">
    <source>
        <dbReference type="ARBA" id="ARBA00022989"/>
    </source>
</evidence>
<evidence type="ECO:0000256" key="4">
    <source>
        <dbReference type="ARBA" id="ARBA00022692"/>
    </source>
</evidence>
<organism evidence="10 11">
    <name type="scientific">Sphingobium agri</name>
    <dbReference type="NCBI Taxonomy" id="2933566"/>
    <lineage>
        <taxon>Bacteria</taxon>
        <taxon>Pseudomonadati</taxon>
        <taxon>Pseudomonadota</taxon>
        <taxon>Alphaproteobacteria</taxon>
        <taxon>Sphingomonadales</taxon>
        <taxon>Sphingomonadaceae</taxon>
        <taxon>Sphingobium</taxon>
    </lineage>
</organism>
<evidence type="ECO:0000256" key="8">
    <source>
        <dbReference type="SAM" id="Phobius"/>
    </source>
</evidence>
<evidence type="ECO:0000256" key="7">
    <source>
        <dbReference type="ARBA" id="ARBA00023136"/>
    </source>
</evidence>
<proteinExistence type="predicted"/>
<feature type="transmembrane region" description="Helical" evidence="8">
    <location>
        <begin position="172"/>
        <end position="193"/>
    </location>
</feature>
<evidence type="ECO:0000259" key="9">
    <source>
        <dbReference type="Pfam" id="PF00999"/>
    </source>
</evidence>
<feature type="domain" description="Cation/H+ exchanger transmembrane" evidence="9">
    <location>
        <begin position="18"/>
        <end position="404"/>
    </location>
</feature>
<dbReference type="PANTHER" id="PTHR32507:SF8">
    <property type="entry name" value="CNH1P"/>
    <property type="match status" value="1"/>
</dbReference>
<feature type="transmembrane region" description="Helical" evidence="8">
    <location>
        <begin position="6"/>
        <end position="26"/>
    </location>
</feature>
<dbReference type="InterPro" id="IPR006153">
    <property type="entry name" value="Cation/H_exchanger_TM"/>
</dbReference>
<dbReference type="PANTHER" id="PTHR32507">
    <property type="entry name" value="NA(+)/H(+) ANTIPORTER 1"/>
    <property type="match status" value="1"/>
</dbReference>
<keyword evidence="7 8" id="KW-0472">Membrane</keyword>
<feature type="transmembrane region" description="Helical" evidence="8">
    <location>
        <begin position="382"/>
        <end position="407"/>
    </location>
</feature>
<feature type="transmembrane region" description="Helical" evidence="8">
    <location>
        <begin position="291"/>
        <end position="311"/>
    </location>
</feature>